<keyword evidence="2" id="KW-0732">Signal</keyword>
<feature type="domain" description="Xaa-Pro dipeptidyl-peptidase-like" evidence="3">
    <location>
        <begin position="103"/>
        <end position="202"/>
    </location>
</feature>
<evidence type="ECO:0000259" key="3">
    <source>
        <dbReference type="Pfam" id="PF02129"/>
    </source>
</evidence>
<keyword evidence="1" id="KW-0378">Hydrolase</keyword>
<dbReference type="PANTHER" id="PTHR22946">
    <property type="entry name" value="DIENELACTONE HYDROLASE DOMAIN-CONTAINING PROTEIN-RELATED"/>
    <property type="match status" value="1"/>
</dbReference>
<dbReference type="Gene3D" id="3.40.50.1820">
    <property type="entry name" value="alpha/beta hydrolase"/>
    <property type="match status" value="1"/>
</dbReference>
<dbReference type="AlphaFoldDB" id="A0A5C6XCS9"/>
<evidence type="ECO:0000313" key="4">
    <source>
        <dbReference type="EMBL" id="TXD34876.1"/>
    </source>
</evidence>
<dbReference type="InterPro" id="IPR000383">
    <property type="entry name" value="Xaa-Pro-like_dom"/>
</dbReference>
<accession>A0A5C6XCS9</accession>
<dbReference type="EMBL" id="VOSL01000053">
    <property type="protein sequence ID" value="TXD34876.1"/>
    <property type="molecule type" value="Genomic_DNA"/>
</dbReference>
<proteinExistence type="predicted"/>
<dbReference type="PANTHER" id="PTHR22946:SF9">
    <property type="entry name" value="POLYKETIDE TRANSFERASE AF380"/>
    <property type="match status" value="1"/>
</dbReference>
<dbReference type="GO" id="GO:0052689">
    <property type="term" value="F:carboxylic ester hydrolase activity"/>
    <property type="evidence" value="ECO:0007669"/>
    <property type="project" value="UniProtKB-ARBA"/>
</dbReference>
<name>A0A5C6XCS9_9DELT</name>
<comment type="caution">
    <text evidence="4">The sequence shown here is derived from an EMBL/GenBank/DDBJ whole genome shotgun (WGS) entry which is preliminary data.</text>
</comment>
<dbReference type="InterPro" id="IPR050261">
    <property type="entry name" value="FrsA_esterase"/>
</dbReference>
<evidence type="ECO:0000256" key="2">
    <source>
        <dbReference type="SAM" id="SignalP"/>
    </source>
</evidence>
<dbReference type="SUPFAM" id="SSF53474">
    <property type="entry name" value="alpha/beta-Hydrolases"/>
    <property type="match status" value="1"/>
</dbReference>
<feature type="chain" id="PRO_5022692666" evidence="2">
    <location>
        <begin position="26"/>
        <end position="312"/>
    </location>
</feature>
<dbReference type="InterPro" id="IPR029058">
    <property type="entry name" value="AB_hydrolase_fold"/>
</dbReference>
<dbReference type="RefSeq" id="WP_146974827.1">
    <property type="nucleotide sequence ID" value="NZ_VOSL01000053.1"/>
</dbReference>
<gene>
    <name evidence="4" type="ORF">FRC96_12510</name>
</gene>
<dbReference type="Proteomes" id="UP000321046">
    <property type="component" value="Unassembled WGS sequence"/>
</dbReference>
<dbReference type="Pfam" id="PF02129">
    <property type="entry name" value="Peptidase_S15"/>
    <property type="match status" value="1"/>
</dbReference>
<reference evidence="4 5" key="1">
    <citation type="submission" date="2019-08" db="EMBL/GenBank/DDBJ databases">
        <title>Bradymonadales sp. TMQ2.</title>
        <authorList>
            <person name="Liang Q."/>
        </authorList>
    </citation>
    <scope>NUCLEOTIDE SEQUENCE [LARGE SCALE GENOMIC DNA]</scope>
    <source>
        <strain evidence="4 5">TMQ2</strain>
    </source>
</reference>
<evidence type="ECO:0000256" key="1">
    <source>
        <dbReference type="ARBA" id="ARBA00022801"/>
    </source>
</evidence>
<feature type="signal peptide" evidence="2">
    <location>
        <begin position="1"/>
        <end position="25"/>
    </location>
</feature>
<evidence type="ECO:0000313" key="5">
    <source>
        <dbReference type="Proteomes" id="UP000321046"/>
    </source>
</evidence>
<protein>
    <submittedName>
        <fullName evidence="4">Prolyl oligopeptidase family serine peptidase</fullName>
    </submittedName>
</protein>
<organism evidence="4 5">
    <name type="scientific">Lujinxingia vulgaris</name>
    <dbReference type="NCBI Taxonomy" id="2600176"/>
    <lineage>
        <taxon>Bacteria</taxon>
        <taxon>Deltaproteobacteria</taxon>
        <taxon>Bradymonadales</taxon>
        <taxon>Lujinxingiaceae</taxon>
        <taxon>Lujinxingia</taxon>
    </lineage>
</organism>
<dbReference type="OrthoDB" id="9771666at2"/>
<sequence length="312" mass="34275">MTTAPHTLTRSSLLLAALVITFLSACRSTCPQPNSEPPGRTIPSSDYNFAETRQGHQTNLLISEPSPQSWTEHAPPKGVSLVHYTSEGRKLSAWLAMPSTLDRPPEQREKPVPAVVYLHGGFAFGPSDFDEARPFLEAGYAVLVPWYRGENGHAGNFEFMYGELTDAAAALAWLANRDDIDAERVFSFGHSIGANLSAMLSLLPDAPVRLTGGAGGLYHPDSFYGWQDIAPFDVSNPLERELRIFTPHIDDMAHPHIAYIGTDDGLVTYARSAAHIAERLDAPLKVELLEGDHFTTLEPAVELFLEEIRKVE</sequence>